<evidence type="ECO:0000313" key="2">
    <source>
        <dbReference type="Proteomes" id="UP000183918"/>
    </source>
</evidence>
<evidence type="ECO:0008006" key="3">
    <source>
        <dbReference type="Google" id="ProtNLM"/>
    </source>
</evidence>
<keyword evidence="2" id="KW-1185">Reference proteome</keyword>
<reference evidence="1 2" key="1">
    <citation type="submission" date="2016-10" db="EMBL/GenBank/DDBJ databases">
        <authorList>
            <person name="de Groot N.N."/>
        </authorList>
    </citation>
    <scope>NUCLEOTIDE SEQUENCE [LARGE SCALE GENOMIC DNA]</scope>
    <source>
        <strain evidence="1 2">DSM 14045</strain>
    </source>
</reference>
<organism evidence="1 2">
    <name type="scientific">Lachnobacterium bovis DSM 14045</name>
    <dbReference type="NCBI Taxonomy" id="1122142"/>
    <lineage>
        <taxon>Bacteria</taxon>
        <taxon>Bacillati</taxon>
        <taxon>Bacillota</taxon>
        <taxon>Clostridia</taxon>
        <taxon>Lachnospirales</taxon>
        <taxon>Lachnospiraceae</taxon>
        <taxon>Lachnobacterium</taxon>
    </lineage>
</organism>
<dbReference type="EMBL" id="FNPG01000027">
    <property type="protein sequence ID" value="SDY66108.1"/>
    <property type="molecule type" value="Genomic_DNA"/>
</dbReference>
<name>A0A1H3LQ53_9FIRM</name>
<protein>
    <recommendedName>
        <fullName evidence="3">Polya polymerase</fullName>
    </recommendedName>
</protein>
<dbReference type="AlphaFoldDB" id="A0A1H3LQ53"/>
<gene>
    <name evidence="1" type="ORF">SAMN02910414_02066</name>
</gene>
<accession>A0A1H3LQ53</accession>
<sequence length="79" mass="9038">MKLKDNLKGNIEIMEFLEAVKRCRGDVLFQTTEGDSLNLKSQLSEYIFLASALTNDIIQRGEIIIENPADLDYIEKFVD</sequence>
<proteinExistence type="predicted"/>
<evidence type="ECO:0000313" key="1">
    <source>
        <dbReference type="EMBL" id="SDY66108.1"/>
    </source>
</evidence>
<dbReference type="Proteomes" id="UP000183918">
    <property type="component" value="Unassembled WGS sequence"/>
</dbReference>
<dbReference type="OrthoDB" id="1683411at2"/>
<dbReference type="eggNOG" id="ENOG5033KN0">
    <property type="taxonomic scope" value="Bacteria"/>
</dbReference>
<dbReference type="RefSeq" id="WP_074718688.1">
    <property type="nucleotide sequence ID" value="NZ_FNPG01000027.1"/>
</dbReference>